<reference evidence="1" key="1">
    <citation type="journal article" date="2019" name="Sci. Rep.">
        <title>Draft genome of Tanacetum cinerariifolium, the natural source of mosquito coil.</title>
        <authorList>
            <person name="Yamashiro T."/>
            <person name="Shiraishi A."/>
            <person name="Satake H."/>
            <person name="Nakayama K."/>
        </authorList>
    </citation>
    <scope>NUCLEOTIDE SEQUENCE</scope>
</reference>
<sequence>IYEPTSVEEKLDRRNEMKARGTLLMDLLNKDQPKFHSYHDAKFLMEAIEKSQPNSPQLAREDIKQIDPDDLEEMDLHWSKVECFNCHKNVYFARECRALKNQENKRRKGYDWSYQDEEEHLTNYALMALTSSGSSSSLDFEKLKKNNFSPPIFKDWISDDESEVEFEPKAEIKTVRPSIEKIKFVKPASEKVEKGNPQQKEYKEKGVINSGCSRHMTGNKCYLTNYEDYCGGFVSFGVGKGRISSKEIKREFCVARTPQQNGVAKRKNITLIEAARTMDYLGKFNEKANEGFFVRYSAVIVVGYQTNGIVGTKKNIVAGQAEKKKEPKQEYILIPICTTNPLISQGPKDSAVDAGKKATETKHINSTNSFNTVSSPISSAGPLFVNTASPSPINAARTPASTNVFEEHSFKRFSLFKNAFSLLHVLIVTPINDTKIFGNAYDYEAVEEEVDMNNVVSSYIIPDALLTKFLKDHPKD</sequence>
<dbReference type="AlphaFoldDB" id="A0A6L2NP52"/>
<protein>
    <submittedName>
        <fullName evidence="1">Ribonuclease H-like domain-containing protein</fullName>
    </submittedName>
</protein>
<organism evidence="1">
    <name type="scientific">Tanacetum cinerariifolium</name>
    <name type="common">Dalmatian daisy</name>
    <name type="synonym">Chrysanthemum cinerariifolium</name>
    <dbReference type="NCBI Taxonomy" id="118510"/>
    <lineage>
        <taxon>Eukaryota</taxon>
        <taxon>Viridiplantae</taxon>
        <taxon>Streptophyta</taxon>
        <taxon>Embryophyta</taxon>
        <taxon>Tracheophyta</taxon>
        <taxon>Spermatophyta</taxon>
        <taxon>Magnoliopsida</taxon>
        <taxon>eudicotyledons</taxon>
        <taxon>Gunneridae</taxon>
        <taxon>Pentapetalae</taxon>
        <taxon>asterids</taxon>
        <taxon>campanulids</taxon>
        <taxon>Asterales</taxon>
        <taxon>Asteraceae</taxon>
        <taxon>Asteroideae</taxon>
        <taxon>Anthemideae</taxon>
        <taxon>Anthemidinae</taxon>
        <taxon>Tanacetum</taxon>
    </lineage>
</organism>
<proteinExistence type="predicted"/>
<gene>
    <name evidence="1" type="ORF">Tci_058343</name>
</gene>
<evidence type="ECO:0000313" key="1">
    <source>
        <dbReference type="EMBL" id="GEU86365.1"/>
    </source>
</evidence>
<comment type="caution">
    <text evidence="1">The sequence shown here is derived from an EMBL/GenBank/DDBJ whole genome shotgun (WGS) entry which is preliminary data.</text>
</comment>
<name>A0A6L2NP52_TANCI</name>
<accession>A0A6L2NP52</accession>
<feature type="non-terminal residue" evidence="1">
    <location>
        <position position="1"/>
    </location>
</feature>
<dbReference type="EMBL" id="BKCJ010009306">
    <property type="protein sequence ID" value="GEU86365.1"/>
    <property type="molecule type" value="Genomic_DNA"/>
</dbReference>